<reference evidence="1 2" key="1">
    <citation type="submission" date="2021-04" db="EMBL/GenBank/DDBJ databases">
        <title>Corynebacterium genitalium sp. nov. and Corynebacterium genitalium sp. nov., two new species of the genus Corynebacterium.</title>
        <authorList>
            <person name="Jaen-Luchoro D."/>
            <person name="Pinyeiro-Iglesias B."/>
            <person name="Al-Shaer S."/>
            <person name="Karlsson R."/>
            <person name="Gonzales-Siles L."/>
            <person name="Cardew S."/>
            <person name="Jensie-Markopolous S."/>
            <person name="Ohlen M."/>
            <person name="Inganas E."/>
            <person name="Moore E.R.B."/>
        </authorList>
    </citation>
    <scope>NUCLEOTIDE SEQUENCE [LARGE SCALE GENOMIC DNA]</scope>
    <source>
        <strain evidence="1 2">CCUG 55013</strain>
    </source>
</reference>
<name>A0ABD4TSM4_9CORY</name>
<evidence type="ECO:0000313" key="2">
    <source>
        <dbReference type="Proteomes" id="UP001205080"/>
    </source>
</evidence>
<accession>A0ABD4TSM4</accession>
<gene>
    <name evidence="1" type="ORF">KBX22_03365</name>
</gene>
<evidence type="ECO:0000313" key="1">
    <source>
        <dbReference type="EMBL" id="MCQ4613781.1"/>
    </source>
</evidence>
<dbReference type="AlphaFoldDB" id="A0ABD4TSM4"/>
<dbReference type="EMBL" id="JAGPYW010000002">
    <property type="protein sequence ID" value="MCQ4613781.1"/>
    <property type="molecule type" value="Genomic_DNA"/>
</dbReference>
<organism evidence="1 2">
    <name type="scientific">Corynebacterium pseudogenitalium</name>
    <dbReference type="NCBI Taxonomy" id="38303"/>
    <lineage>
        <taxon>Bacteria</taxon>
        <taxon>Bacillati</taxon>
        <taxon>Actinomycetota</taxon>
        <taxon>Actinomycetes</taxon>
        <taxon>Mycobacteriales</taxon>
        <taxon>Corynebacteriaceae</taxon>
        <taxon>Corynebacterium</taxon>
    </lineage>
</organism>
<dbReference type="Proteomes" id="UP001205080">
    <property type="component" value="Unassembled WGS sequence"/>
</dbReference>
<protein>
    <submittedName>
        <fullName evidence="1">Uncharacterized protein</fullName>
    </submittedName>
</protein>
<comment type="caution">
    <text evidence="1">The sequence shown here is derived from an EMBL/GenBank/DDBJ whole genome shotgun (WGS) entry which is preliminary data.</text>
</comment>
<proteinExistence type="predicted"/>
<dbReference type="RefSeq" id="WP_177221736.1">
    <property type="nucleotide sequence ID" value="NZ_JAGPYW010000002.1"/>
</dbReference>
<sequence>MSEPLEKMRNRRPASARPLAFVKVDPDRSDSGDDFQWIVDLAKGSAEKENTW</sequence>